<proteinExistence type="predicted"/>
<dbReference type="EMBL" id="CP020946">
    <property type="protein sequence ID" value="ASD64099.1"/>
    <property type="molecule type" value="Genomic_DNA"/>
</dbReference>
<dbReference type="Proteomes" id="UP000197003">
    <property type="component" value="Chromosome"/>
</dbReference>
<name>A0A1Z3N9G3_BDEBC</name>
<organism evidence="1 2">
    <name type="scientific">Bdellovibrio bacteriovorus</name>
    <dbReference type="NCBI Taxonomy" id="959"/>
    <lineage>
        <taxon>Bacteria</taxon>
        <taxon>Pseudomonadati</taxon>
        <taxon>Bdellovibrionota</taxon>
        <taxon>Bdellovibrionia</taxon>
        <taxon>Bdellovibrionales</taxon>
        <taxon>Pseudobdellovibrionaceae</taxon>
        <taxon>Bdellovibrio</taxon>
    </lineage>
</organism>
<protein>
    <submittedName>
        <fullName evidence="1">Uncharacterized protein</fullName>
    </submittedName>
</protein>
<dbReference type="OrthoDB" id="7023308at2"/>
<evidence type="ECO:0000313" key="2">
    <source>
        <dbReference type="Proteomes" id="UP000197003"/>
    </source>
</evidence>
<gene>
    <name evidence="1" type="ORF">B9G79_11245</name>
</gene>
<sequence length="186" mass="20273">MDLNSLQMTVRNQTPYIAQYVIKKGDMVIARLPGIAPDAQMLIPTDSTYEVTASAFINGNTYTSAPLAVTGPMGFLAQVVQNPSQGTYEFNVVEIPTSKPNALIFEKTCLSPVVFTISKDGRPVQNVVVNNSFETQELFIDDVYYIYAVINGVTTDVYTTTNPNATITATVEHSDLGPGYFSLVID</sequence>
<accession>A0A1Z3N9G3</accession>
<reference evidence="1 2" key="1">
    <citation type="submission" date="2017-04" db="EMBL/GenBank/DDBJ databases">
        <title>Whole genome sequence of Bdellovibrio bacteriovorus strain SSB218315.</title>
        <authorList>
            <person name="Oyedara O."/>
            <person name="Rodriguez-Perez M.A."/>
        </authorList>
    </citation>
    <scope>NUCLEOTIDE SEQUENCE [LARGE SCALE GENOMIC DNA]</scope>
    <source>
        <strain evidence="1 2">SSB218315</strain>
    </source>
</reference>
<dbReference type="AlphaFoldDB" id="A0A1Z3N9G3"/>
<evidence type="ECO:0000313" key="1">
    <source>
        <dbReference type="EMBL" id="ASD64099.1"/>
    </source>
</evidence>